<reference evidence="4 5" key="1">
    <citation type="journal article" date="2019" name="Int. J. Syst. Evol. Microbiol.">
        <title>The Global Catalogue of Microorganisms (GCM) 10K type strain sequencing project: providing services to taxonomists for standard genome sequencing and annotation.</title>
        <authorList>
            <consortium name="The Broad Institute Genomics Platform"/>
            <consortium name="The Broad Institute Genome Sequencing Center for Infectious Disease"/>
            <person name="Wu L."/>
            <person name="Ma J."/>
        </authorList>
    </citation>
    <scope>NUCLEOTIDE SEQUENCE [LARGE SCALE GENOMIC DNA]</scope>
    <source>
        <strain evidence="4 5">JCM 14942</strain>
    </source>
</reference>
<dbReference type="CDD" id="cd05233">
    <property type="entry name" value="SDR_c"/>
    <property type="match status" value="1"/>
</dbReference>
<dbReference type="InterPro" id="IPR036291">
    <property type="entry name" value="NAD(P)-bd_dom_sf"/>
</dbReference>
<dbReference type="EMBL" id="BAAAOR010000029">
    <property type="protein sequence ID" value="GAA1532568.1"/>
    <property type="molecule type" value="Genomic_DNA"/>
</dbReference>
<dbReference type="PRINTS" id="PR00080">
    <property type="entry name" value="SDRFAMILY"/>
</dbReference>
<keyword evidence="5" id="KW-1185">Reference proteome</keyword>
<accession>A0ABN2B5U6</accession>
<dbReference type="PRINTS" id="PR00081">
    <property type="entry name" value="GDHRDH"/>
</dbReference>
<comment type="caution">
    <text evidence="4">The sequence shown here is derived from an EMBL/GenBank/DDBJ whole genome shotgun (WGS) entry which is preliminary data.</text>
</comment>
<dbReference type="SUPFAM" id="SSF51735">
    <property type="entry name" value="NAD(P)-binding Rossmann-fold domains"/>
    <property type="match status" value="1"/>
</dbReference>
<evidence type="ECO:0000256" key="1">
    <source>
        <dbReference type="ARBA" id="ARBA00006484"/>
    </source>
</evidence>
<dbReference type="PROSITE" id="PS00061">
    <property type="entry name" value="ADH_SHORT"/>
    <property type="match status" value="1"/>
</dbReference>
<evidence type="ECO:0000256" key="2">
    <source>
        <dbReference type="ARBA" id="ARBA00023002"/>
    </source>
</evidence>
<dbReference type="Gene3D" id="3.40.50.720">
    <property type="entry name" value="NAD(P)-binding Rossmann-like Domain"/>
    <property type="match status" value="1"/>
</dbReference>
<dbReference type="PANTHER" id="PTHR43639:SF1">
    <property type="entry name" value="SHORT-CHAIN DEHYDROGENASE_REDUCTASE FAMILY PROTEIN"/>
    <property type="match status" value="1"/>
</dbReference>
<dbReference type="InterPro" id="IPR020904">
    <property type="entry name" value="Sc_DH/Rdtase_CS"/>
</dbReference>
<evidence type="ECO:0000313" key="4">
    <source>
        <dbReference type="EMBL" id="GAA1532568.1"/>
    </source>
</evidence>
<proteinExistence type="inferred from homology"/>
<dbReference type="Proteomes" id="UP001500842">
    <property type="component" value="Unassembled WGS sequence"/>
</dbReference>
<comment type="similarity">
    <text evidence="1 3">Belongs to the short-chain dehydrogenases/reductases (SDR) family.</text>
</comment>
<keyword evidence="2" id="KW-0560">Oxidoreductase</keyword>
<organism evidence="4 5">
    <name type="scientific">Nocardioides humi</name>
    <dbReference type="NCBI Taxonomy" id="449461"/>
    <lineage>
        <taxon>Bacteria</taxon>
        <taxon>Bacillati</taxon>
        <taxon>Actinomycetota</taxon>
        <taxon>Actinomycetes</taxon>
        <taxon>Propionibacteriales</taxon>
        <taxon>Nocardioidaceae</taxon>
        <taxon>Nocardioides</taxon>
    </lineage>
</organism>
<evidence type="ECO:0000313" key="5">
    <source>
        <dbReference type="Proteomes" id="UP001500842"/>
    </source>
</evidence>
<dbReference type="PANTHER" id="PTHR43639">
    <property type="entry name" value="OXIDOREDUCTASE, SHORT-CHAIN DEHYDROGENASE/REDUCTASE FAMILY (AFU_ORTHOLOGUE AFUA_5G02870)"/>
    <property type="match status" value="1"/>
</dbReference>
<dbReference type="RefSeq" id="WP_141004230.1">
    <property type="nucleotide sequence ID" value="NZ_BAAAOR010000029.1"/>
</dbReference>
<gene>
    <name evidence="4" type="ORF">GCM10009788_39590</name>
</gene>
<dbReference type="InterPro" id="IPR002347">
    <property type="entry name" value="SDR_fam"/>
</dbReference>
<protein>
    <submittedName>
        <fullName evidence="4">Glucose 1-dehydrogenase</fullName>
    </submittedName>
</protein>
<name>A0ABN2B5U6_9ACTN</name>
<dbReference type="Pfam" id="PF00106">
    <property type="entry name" value="adh_short"/>
    <property type="match status" value="1"/>
</dbReference>
<evidence type="ECO:0000256" key="3">
    <source>
        <dbReference type="RuleBase" id="RU000363"/>
    </source>
</evidence>
<sequence>MDSAVDFHGRRVMVTGATRGLGRHMVEAFAARGAEVIVVSRKQEACEQVARELQETHGGIAHAHSCHMGSWEAVTDLATDVHSSLGPLDVLVNNAGISPTYDSLTSISEELWDKTLDVNLKGPFRLSALVGAEMVSARGGTIINISSVASIRPAADWLPYSTAKAGLNAMTEGLARGLGPTVRVNGVICGAFLTDIAQGWDESGTQARMKATTALERAADPSEIVGTVLYLSSDLSSYTTGAMIRVDGGRI</sequence>